<dbReference type="InterPro" id="IPR050563">
    <property type="entry name" value="4-hydroxybenzoyl-CoA_TE"/>
</dbReference>
<dbReference type="PANTHER" id="PTHR31793">
    <property type="entry name" value="4-HYDROXYBENZOYL-COA THIOESTERASE FAMILY MEMBER"/>
    <property type="match status" value="1"/>
</dbReference>
<name>A0A553FUT8_9CORY</name>
<gene>
    <name evidence="3" type="ORF">FNY97_08645</name>
</gene>
<organism evidence="3 4">
    <name type="scientific">Corynebacterium hiratae</name>
    <dbReference type="NCBI Taxonomy" id="3139423"/>
    <lineage>
        <taxon>Bacteria</taxon>
        <taxon>Bacillati</taxon>
        <taxon>Actinomycetota</taxon>
        <taxon>Actinomycetes</taxon>
        <taxon>Mycobacteriales</taxon>
        <taxon>Corynebacteriaceae</taxon>
        <taxon>Corynebacterium</taxon>
    </lineage>
</organism>
<comment type="similarity">
    <text evidence="1">Belongs to the 4-hydroxybenzoyl-CoA thioesterase family.</text>
</comment>
<dbReference type="Pfam" id="PF13279">
    <property type="entry name" value="4HBT_2"/>
    <property type="match status" value="1"/>
</dbReference>
<evidence type="ECO:0000256" key="2">
    <source>
        <dbReference type="ARBA" id="ARBA00022801"/>
    </source>
</evidence>
<dbReference type="RefSeq" id="WP_070516052.1">
    <property type="nucleotide sequence ID" value="NZ_VIOG01000002.1"/>
</dbReference>
<dbReference type="Gene3D" id="3.10.129.10">
    <property type="entry name" value="Hotdog Thioesterase"/>
    <property type="match status" value="1"/>
</dbReference>
<keyword evidence="4" id="KW-1185">Reference proteome</keyword>
<evidence type="ECO:0000313" key="3">
    <source>
        <dbReference type="EMBL" id="TRX60997.1"/>
    </source>
</evidence>
<dbReference type="SUPFAM" id="SSF54637">
    <property type="entry name" value="Thioesterase/thiol ester dehydrase-isomerase"/>
    <property type="match status" value="1"/>
</dbReference>
<proteinExistence type="inferred from homology"/>
<comment type="caution">
    <text evidence="3">The sequence shown here is derived from an EMBL/GenBank/DDBJ whole genome shotgun (WGS) entry which is preliminary data.</text>
</comment>
<protein>
    <submittedName>
        <fullName evidence="3">Acyl-CoA thioesterase</fullName>
    </submittedName>
</protein>
<evidence type="ECO:0000313" key="4">
    <source>
        <dbReference type="Proteomes" id="UP000320443"/>
    </source>
</evidence>
<sequence>MSAQKVVSEKTTDNVHALTVGVRWSDFDMYGHMMNSNFIELAQEARLAFAMHNFYARGVNMVAFVRHIDADYVRPIKWDGQHGTVTVETTVVRLGTTSFTTRQKIKDAQGQVACVIDCVQVAIDPGTQMPREVTEEERNIILEHAVVELDEQRDHGE</sequence>
<reference evidence="3 4" key="1">
    <citation type="submission" date="2019-07" db="EMBL/GenBank/DDBJ databases">
        <title>Draft genome of C. aurimucosum strain 2274.</title>
        <authorList>
            <person name="Pacheco L.G.C."/>
            <person name="Aguiar E.R.G.R."/>
            <person name="Santos C.S."/>
            <person name="Rocha D.J.P.G."/>
            <person name="Sant'Anna L.O."/>
            <person name="Mattos-Guaraldi A.L."/>
            <person name="Santos L.S."/>
        </authorList>
    </citation>
    <scope>NUCLEOTIDE SEQUENCE [LARGE SCALE GENOMIC DNA]</scope>
    <source>
        <strain evidence="3 4">2274</strain>
    </source>
</reference>
<keyword evidence="2" id="KW-0378">Hydrolase</keyword>
<evidence type="ECO:0000256" key="1">
    <source>
        <dbReference type="ARBA" id="ARBA00005953"/>
    </source>
</evidence>
<dbReference type="PANTHER" id="PTHR31793:SF27">
    <property type="entry name" value="NOVEL THIOESTERASE SUPERFAMILY DOMAIN AND SAPOSIN A-TYPE DOMAIN CONTAINING PROTEIN (0610012H03RIK)"/>
    <property type="match status" value="1"/>
</dbReference>
<dbReference type="CDD" id="cd00586">
    <property type="entry name" value="4HBT"/>
    <property type="match status" value="1"/>
</dbReference>
<accession>A0A553FUT8</accession>
<dbReference type="EMBL" id="VKDK01000013">
    <property type="protein sequence ID" value="TRX60997.1"/>
    <property type="molecule type" value="Genomic_DNA"/>
</dbReference>
<dbReference type="Proteomes" id="UP000320443">
    <property type="component" value="Unassembled WGS sequence"/>
</dbReference>
<dbReference type="InterPro" id="IPR029069">
    <property type="entry name" value="HotDog_dom_sf"/>
</dbReference>